<keyword evidence="2" id="KW-1185">Reference proteome</keyword>
<reference evidence="1" key="1">
    <citation type="submission" date="2016-08" db="EMBL/GenBank/DDBJ databases">
        <authorList>
            <person name="Ngugi D.K."/>
            <person name="Miyake S."/>
            <person name="Stingl U."/>
        </authorList>
    </citation>
    <scope>NUCLEOTIDE SEQUENCE</scope>
    <source>
        <strain evidence="1">SCG-B11WGA-EpuloA1</strain>
    </source>
</reference>
<evidence type="ECO:0000313" key="1">
    <source>
        <dbReference type="EMBL" id="ONI37882.1"/>
    </source>
</evidence>
<dbReference type="EMBL" id="LJDB01000102">
    <property type="protein sequence ID" value="ONI37882.1"/>
    <property type="molecule type" value="Genomic_DNA"/>
</dbReference>
<protein>
    <submittedName>
        <fullName evidence="1">C4-dicarboxylate ABC transporter permease</fullName>
    </submittedName>
</protein>
<dbReference type="Proteomes" id="UP000188605">
    <property type="component" value="Unassembled WGS sequence"/>
</dbReference>
<comment type="caution">
    <text evidence="1">The sequence shown here is derived from an EMBL/GenBank/DDBJ whole genome shotgun (WGS) entry which is preliminary data.</text>
</comment>
<proteinExistence type="predicted"/>
<organism evidence="1 2">
    <name type="scientific">Candidatus Epulonipiscium fishelsonii</name>
    <dbReference type="NCBI Taxonomy" id="77094"/>
    <lineage>
        <taxon>Bacteria</taxon>
        <taxon>Bacillati</taxon>
        <taxon>Bacillota</taxon>
        <taxon>Clostridia</taxon>
        <taxon>Lachnospirales</taxon>
        <taxon>Lachnospiraceae</taxon>
        <taxon>Candidatus Epulonipiscium</taxon>
    </lineage>
</organism>
<gene>
    <name evidence="1" type="ORF">AN396_12050</name>
</gene>
<evidence type="ECO:0000313" key="2">
    <source>
        <dbReference type="Proteomes" id="UP000188605"/>
    </source>
</evidence>
<sequence>MKKAVEGLAKIQIALGAIFLVIFLVVVVYQMIARFMGVTATWTEEVSMYSFIWAIFMGSSAMVFEKRHFAFTSISDMLKSKKVKSIISLLISLIMLYFTVLMVTYGQEVAKIFWNYTWTFFPELKRGPVWLCIPIAGVTSSIYLIYHIIVDALIIVKKGE</sequence>
<accession>A0ACC8X7Q1</accession>
<name>A0ACC8X7Q1_9FIRM</name>